<dbReference type="Gene3D" id="2.60.120.560">
    <property type="entry name" value="Exo-inulinase, domain 1"/>
    <property type="match status" value="1"/>
</dbReference>
<dbReference type="Proteomes" id="UP000231194">
    <property type="component" value="Unassembled WGS sequence"/>
</dbReference>
<reference evidence="3 4" key="1">
    <citation type="submission" date="2017-11" db="EMBL/GenBank/DDBJ databases">
        <title>Bradyrhizobium forestalis sp. nov., an efficient nitrogen-fixing bacterium isolated from nodules of forest legume species in the Amazon.</title>
        <authorList>
            <person name="Costa E.M."/>
            <person name="Guimaraes A."/>
            <person name="Carvalho T.S."/>
            <person name="Rodrigues T.L."/>
            <person name="Ribeiro P.R.A."/>
            <person name="Lebbe L."/>
            <person name="Willems A."/>
            <person name="Moreira F.M.S."/>
        </authorList>
    </citation>
    <scope>NUCLEOTIDE SEQUENCE [LARGE SCALE GENOMIC DNA]</scope>
    <source>
        <strain evidence="3 4">INPA54B</strain>
    </source>
</reference>
<dbReference type="OrthoDB" id="9798604at2"/>
<organism evidence="3 4">
    <name type="scientific">Bradyrhizobium forestalis</name>
    <dbReference type="NCBI Taxonomy" id="1419263"/>
    <lineage>
        <taxon>Bacteria</taxon>
        <taxon>Pseudomonadati</taxon>
        <taxon>Pseudomonadota</taxon>
        <taxon>Alphaproteobacteria</taxon>
        <taxon>Hyphomicrobiales</taxon>
        <taxon>Nitrobacteraceae</taxon>
        <taxon>Bradyrhizobium</taxon>
    </lineage>
</organism>
<protein>
    <recommendedName>
        <fullName evidence="2">3-keto-alpha-glucoside-1,2-lyase/3-keto-2-hydroxy-glucal hydratase domain-containing protein</fullName>
    </recommendedName>
</protein>
<dbReference type="InterPro" id="IPR010496">
    <property type="entry name" value="AL/BT2_dom"/>
</dbReference>
<keyword evidence="4" id="KW-1185">Reference proteome</keyword>
<dbReference type="GO" id="GO:0016787">
    <property type="term" value="F:hydrolase activity"/>
    <property type="evidence" value="ECO:0007669"/>
    <property type="project" value="InterPro"/>
</dbReference>
<gene>
    <name evidence="3" type="ORF">CVM73_01590</name>
</gene>
<evidence type="ECO:0000259" key="2">
    <source>
        <dbReference type="Pfam" id="PF06439"/>
    </source>
</evidence>
<evidence type="ECO:0000313" key="3">
    <source>
        <dbReference type="EMBL" id="PJG57128.1"/>
    </source>
</evidence>
<evidence type="ECO:0000256" key="1">
    <source>
        <dbReference type="SAM" id="MobiDB-lite"/>
    </source>
</evidence>
<feature type="domain" description="3-keto-alpha-glucoside-1,2-lyase/3-keto-2-hydroxy-glucal hydratase" evidence="2">
    <location>
        <begin position="22"/>
        <end position="85"/>
    </location>
</feature>
<feature type="region of interest" description="Disordered" evidence="1">
    <location>
        <begin position="1"/>
        <end position="21"/>
    </location>
</feature>
<dbReference type="AlphaFoldDB" id="A0A2M8RH30"/>
<dbReference type="RefSeq" id="WP_100230254.1">
    <property type="nucleotide sequence ID" value="NZ_PGVG01000001.1"/>
</dbReference>
<evidence type="ECO:0000313" key="4">
    <source>
        <dbReference type="Proteomes" id="UP000231194"/>
    </source>
</evidence>
<sequence>MVRSNRPLSTSAGDSHECSTSVVEKGPWQWNTFMIEAVGNRIRVTLNDVLVNDFMDPKPRSLRGHIALQNHHDGSKVQFRNIRIKSVVPGVVDLPVPRVA</sequence>
<dbReference type="Pfam" id="PF06439">
    <property type="entry name" value="3keto-disac_hyd"/>
    <property type="match status" value="1"/>
</dbReference>
<proteinExistence type="predicted"/>
<dbReference type="EMBL" id="PGVG01000001">
    <property type="protein sequence ID" value="PJG57128.1"/>
    <property type="molecule type" value="Genomic_DNA"/>
</dbReference>
<name>A0A2M8RH30_9BRAD</name>
<accession>A0A2M8RH30</accession>
<comment type="caution">
    <text evidence="3">The sequence shown here is derived from an EMBL/GenBank/DDBJ whole genome shotgun (WGS) entry which is preliminary data.</text>
</comment>